<protein>
    <submittedName>
        <fullName evidence="7">TetR/AcrR family transcriptional regulator</fullName>
    </submittedName>
</protein>
<dbReference type="InterPro" id="IPR050109">
    <property type="entry name" value="HTH-type_TetR-like_transc_reg"/>
</dbReference>
<name>A0ABW3ZGQ5_9RHOB</name>
<dbReference type="Pfam" id="PF00440">
    <property type="entry name" value="TetR_N"/>
    <property type="match status" value="1"/>
</dbReference>
<evidence type="ECO:0000256" key="1">
    <source>
        <dbReference type="ARBA" id="ARBA00023015"/>
    </source>
</evidence>
<accession>A0ABW3ZGQ5</accession>
<dbReference type="PRINTS" id="PR00455">
    <property type="entry name" value="HTHTETR"/>
</dbReference>
<evidence type="ECO:0000259" key="6">
    <source>
        <dbReference type="PROSITE" id="PS50977"/>
    </source>
</evidence>
<dbReference type="PANTHER" id="PTHR30055">
    <property type="entry name" value="HTH-TYPE TRANSCRIPTIONAL REGULATOR RUTR"/>
    <property type="match status" value="1"/>
</dbReference>
<sequence>MEKSSRRSDPSQGAQPDGAEPPAEGLRSRKKAKRRDDILMQARSLFAETGVDAVTMSEIAQAAGVSTPTVFNYFGNKDGILIALITEGTQKARENSKVLEPRTDVDFLTTLMTVFLDVSSETLAIARKRIWRYAQAATIRHPDTDIARSLEEIDAALLQIVERILSRYELTLHDGSRGDPRVVAHLFLDVWMTTFHAFVRAEDMTLETHEKQLHARFAPLCRMIFAPAFLARPTLAEDRA</sequence>
<dbReference type="Proteomes" id="UP001597135">
    <property type="component" value="Unassembled WGS sequence"/>
</dbReference>
<dbReference type="SUPFAM" id="SSF46689">
    <property type="entry name" value="Homeodomain-like"/>
    <property type="match status" value="1"/>
</dbReference>
<keyword evidence="2 4" id="KW-0238">DNA-binding</keyword>
<reference evidence="8" key="1">
    <citation type="journal article" date="2019" name="Int. J. Syst. Evol. Microbiol.">
        <title>The Global Catalogue of Microorganisms (GCM) 10K type strain sequencing project: providing services to taxonomists for standard genome sequencing and annotation.</title>
        <authorList>
            <consortium name="The Broad Institute Genomics Platform"/>
            <consortium name="The Broad Institute Genome Sequencing Center for Infectious Disease"/>
            <person name="Wu L."/>
            <person name="Ma J."/>
        </authorList>
    </citation>
    <scope>NUCLEOTIDE SEQUENCE [LARGE SCALE GENOMIC DNA]</scope>
    <source>
        <strain evidence="8">CCUG 62953</strain>
    </source>
</reference>
<keyword evidence="3" id="KW-0804">Transcription</keyword>
<dbReference type="EMBL" id="JBHTMU010000008">
    <property type="protein sequence ID" value="MFD1342113.1"/>
    <property type="molecule type" value="Genomic_DNA"/>
</dbReference>
<feature type="region of interest" description="Disordered" evidence="5">
    <location>
        <begin position="1"/>
        <end position="33"/>
    </location>
</feature>
<dbReference type="RefSeq" id="WP_386802172.1">
    <property type="nucleotide sequence ID" value="NZ_JBHTMU010000008.1"/>
</dbReference>
<evidence type="ECO:0000313" key="8">
    <source>
        <dbReference type="Proteomes" id="UP001597135"/>
    </source>
</evidence>
<comment type="caution">
    <text evidence="7">The sequence shown here is derived from an EMBL/GenBank/DDBJ whole genome shotgun (WGS) entry which is preliminary data.</text>
</comment>
<evidence type="ECO:0000256" key="2">
    <source>
        <dbReference type="ARBA" id="ARBA00023125"/>
    </source>
</evidence>
<feature type="DNA-binding region" description="H-T-H motif" evidence="4">
    <location>
        <begin position="55"/>
        <end position="74"/>
    </location>
</feature>
<keyword evidence="8" id="KW-1185">Reference proteome</keyword>
<gene>
    <name evidence="7" type="ORF">ACFQ4E_06760</name>
</gene>
<dbReference type="InterPro" id="IPR001647">
    <property type="entry name" value="HTH_TetR"/>
</dbReference>
<dbReference type="PROSITE" id="PS50977">
    <property type="entry name" value="HTH_TETR_2"/>
    <property type="match status" value="1"/>
</dbReference>
<proteinExistence type="predicted"/>
<dbReference type="PANTHER" id="PTHR30055:SF234">
    <property type="entry name" value="HTH-TYPE TRANSCRIPTIONAL REGULATOR BETI"/>
    <property type="match status" value="1"/>
</dbReference>
<evidence type="ECO:0000256" key="3">
    <source>
        <dbReference type="ARBA" id="ARBA00023163"/>
    </source>
</evidence>
<dbReference type="Gene3D" id="1.10.357.10">
    <property type="entry name" value="Tetracycline Repressor, domain 2"/>
    <property type="match status" value="1"/>
</dbReference>
<organism evidence="7 8">
    <name type="scientific">Litorisediminicola beolgyonensis</name>
    <dbReference type="NCBI Taxonomy" id="1173614"/>
    <lineage>
        <taxon>Bacteria</taxon>
        <taxon>Pseudomonadati</taxon>
        <taxon>Pseudomonadota</taxon>
        <taxon>Alphaproteobacteria</taxon>
        <taxon>Rhodobacterales</taxon>
        <taxon>Paracoccaceae</taxon>
        <taxon>Litorisediminicola</taxon>
    </lineage>
</organism>
<keyword evidence="1" id="KW-0805">Transcription regulation</keyword>
<dbReference type="PROSITE" id="PS01081">
    <property type="entry name" value="HTH_TETR_1"/>
    <property type="match status" value="1"/>
</dbReference>
<dbReference type="InterPro" id="IPR009057">
    <property type="entry name" value="Homeodomain-like_sf"/>
</dbReference>
<evidence type="ECO:0000313" key="7">
    <source>
        <dbReference type="EMBL" id="MFD1342113.1"/>
    </source>
</evidence>
<evidence type="ECO:0000256" key="5">
    <source>
        <dbReference type="SAM" id="MobiDB-lite"/>
    </source>
</evidence>
<feature type="domain" description="HTH tetR-type" evidence="6">
    <location>
        <begin position="32"/>
        <end position="92"/>
    </location>
</feature>
<dbReference type="InterPro" id="IPR023772">
    <property type="entry name" value="DNA-bd_HTH_TetR-type_CS"/>
</dbReference>
<evidence type="ECO:0000256" key="4">
    <source>
        <dbReference type="PROSITE-ProRule" id="PRU00335"/>
    </source>
</evidence>